<evidence type="ECO:0000313" key="3">
    <source>
        <dbReference type="Proteomes" id="UP000053558"/>
    </source>
</evidence>
<name>A0A5M3MCS6_CONPW</name>
<organism evidence="2 3">
    <name type="scientific">Coniophora puteana (strain RWD-64-598)</name>
    <name type="common">Brown rot fungus</name>
    <dbReference type="NCBI Taxonomy" id="741705"/>
    <lineage>
        <taxon>Eukaryota</taxon>
        <taxon>Fungi</taxon>
        <taxon>Dikarya</taxon>
        <taxon>Basidiomycota</taxon>
        <taxon>Agaricomycotina</taxon>
        <taxon>Agaricomycetes</taxon>
        <taxon>Agaricomycetidae</taxon>
        <taxon>Boletales</taxon>
        <taxon>Coniophorineae</taxon>
        <taxon>Coniophoraceae</taxon>
        <taxon>Coniophora</taxon>
    </lineage>
</organism>
<keyword evidence="3" id="KW-1185">Reference proteome</keyword>
<dbReference type="PANTHER" id="PTHR10622:SF10">
    <property type="entry name" value="HET DOMAIN-CONTAINING PROTEIN"/>
    <property type="match status" value="1"/>
</dbReference>
<feature type="domain" description="Heterokaryon incompatibility" evidence="1">
    <location>
        <begin position="66"/>
        <end position="149"/>
    </location>
</feature>
<dbReference type="PANTHER" id="PTHR10622">
    <property type="entry name" value="HET DOMAIN-CONTAINING PROTEIN"/>
    <property type="match status" value="1"/>
</dbReference>
<protein>
    <recommendedName>
        <fullName evidence="1">Heterokaryon incompatibility domain-containing protein</fullName>
    </recommendedName>
</protein>
<dbReference type="EMBL" id="JH711586">
    <property type="protein sequence ID" value="EIW76435.1"/>
    <property type="molecule type" value="Genomic_DNA"/>
</dbReference>
<accession>A0A5M3MCS6</accession>
<dbReference type="Pfam" id="PF06985">
    <property type="entry name" value="HET"/>
    <property type="match status" value="1"/>
</dbReference>
<dbReference type="OrthoDB" id="1938262at2759"/>
<dbReference type="RefSeq" id="XP_007773660.1">
    <property type="nucleotide sequence ID" value="XM_007775470.1"/>
</dbReference>
<gene>
    <name evidence="2" type="ORF">CONPUDRAFT_131062</name>
</gene>
<proteinExistence type="predicted"/>
<sequence>MNNDIPLHFIYCDRDGNLRLVGRREVKEHFQPCVDQLALDEEEYERLGVEDRSDFVAKVVKETVKYAVLSHRWSSEEVTFQDLAPCEPARTTGWNMLCNEALHQGIPFSWIDTCCIDKTSSAELDESIRSMFRWYRNSSVCIIHLAQTSSVMDMEKDEWFRRGWTLQELLAPRKIQFFDADWTRLGSTMGNDKDEGSETLRVASSVTGISVPELCDFHPFPSMVDKRMPWAANRDVTRGEDTAYSLMGIYDVSIPTAYGEGADRAFCRLIEAIMMAGGDPSVLNWSGSPAAHHATQCFPASPRSYLNHSTWRLQAKGSAFHSSYCL</sequence>
<dbReference type="InterPro" id="IPR010730">
    <property type="entry name" value="HET"/>
</dbReference>
<dbReference type="OMA" id="ANACRIA"/>
<evidence type="ECO:0000313" key="2">
    <source>
        <dbReference type="EMBL" id="EIW76435.1"/>
    </source>
</evidence>
<dbReference type="GeneID" id="19200313"/>
<dbReference type="AlphaFoldDB" id="A0A5M3MCS6"/>
<reference evidence="3" key="1">
    <citation type="journal article" date="2012" name="Science">
        <title>The Paleozoic origin of enzymatic lignin decomposition reconstructed from 31 fungal genomes.</title>
        <authorList>
            <person name="Floudas D."/>
            <person name="Binder M."/>
            <person name="Riley R."/>
            <person name="Barry K."/>
            <person name="Blanchette R.A."/>
            <person name="Henrissat B."/>
            <person name="Martinez A.T."/>
            <person name="Otillar R."/>
            <person name="Spatafora J.W."/>
            <person name="Yadav J.S."/>
            <person name="Aerts A."/>
            <person name="Benoit I."/>
            <person name="Boyd A."/>
            <person name="Carlson A."/>
            <person name="Copeland A."/>
            <person name="Coutinho P.M."/>
            <person name="de Vries R.P."/>
            <person name="Ferreira P."/>
            <person name="Findley K."/>
            <person name="Foster B."/>
            <person name="Gaskell J."/>
            <person name="Glotzer D."/>
            <person name="Gorecki P."/>
            <person name="Heitman J."/>
            <person name="Hesse C."/>
            <person name="Hori C."/>
            <person name="Igarashi K."/>
            <person name="Jurgens J.A."/>
            <person name="Kallen N."/>
            <person name="Kersten P."/>
            <person name="Kohler A."/>
            <person name="Kuees U."/>
            <person name="Kumar T.K.A."/>
            <person name="Kuo A."/>
            <person name="LaButti K."/>
            <person name="Larrondo L.F."/>
            <person name="Lindquist E."/>
            <person name="Ling A."/>
            <person name="Lombard V."/>
            <person name="Lucas S."/>
            <person name="Lundell T."/>
            <person name="Martin R."/>
            <person name="McLaughlin D.J."/>
            <person name="Morgenstern I."/>
            <person name="Morin E."/>
            <person name="Murat C."/>
            <person name="Nagy L.G."/>
            <person name="Nolan M."/>
            <person name="Ohm R.A."/>
            <person name="Patyshakuliyeva A."/>
            <person name="Rokas A."/>
            <person name="Ruiz-Duenas F.J."/>
            <person name="Sabat G."/>
            <person name="Salamov A."/>
            <person name="Samejima M."/>
            <person name="Schmutz J."/>
            <person name="Slot J.C."/>
            <person name="St John F."/>
            <person name="Stenlid J."/>
            <person name="Sun H."/>
            <person name="Sun S."/>
            <person name="Syed K."/>
            <person name="Tsang A."/>
            <person name="Wiebenga A."/>
            <person name="Young D."/>
            <person name="Pisabarro A."/>
            <person name="Eastwood D.C."/>
            <person name="Martin F."/>
            <person name="Cullen D."/>
            <person name="Grigoriev I.V."/>
            <person name="Hibbett D.S."/>
        </authorList>
    </citation>
    <scope>NUCLEOTIDE SEQUENCE [LARGE SCALE GENOMIC DNA]</scope>
    <source>
        <strain evidence="3">RWD-64-598 SS2</strain>
    </source>
</reference>
<dbReference type="Proteomes" id="UP000053558">
    <property type="component" value="Unassembled WGS sequence"/>
</dbReference>
<dbReference type="KEGG" id="cput:CONPUDRAFT_131062"/>
<evidence type="ECO:0000259" key="1">
    <source>
        <dbReference type="Pfam" id="PF06985"/>
    </source>
</evidence>
<comment type="caution">
    <text evidence="2">The sequence shown here is derived from an EMBL/GenBank/DDBJ whole genome shotgun (WGS) entry which is preliminary data.</text>
</comment>